<dbReference type="AlphaFoldDB" id="I1C938"/>
<dbReference type="VEuPathDB" id="FungiDB:RO3G_09678"/>
<dbReference type="OMA" id="PTRCETR"/>
<evidence type="ECO:0000259" key="2">
    <source>
        <dbReference type="Pfam" id="PF12220"/>
    </source>
</evidence>
<gene>
    <name evidence="3" type="ORF">RO3G_09678</name>
</gene>
<feature type="domain" description="U1 small nuclear ribonucleoprotein of 70kDa N-terminal" evidence="2">
    <location>
        <begin position="3"/>
        <end position="85"/>
    </location>
</feature>
<organism evidence="3 4">
    <name type="scientific">Rhizopus delemar (strain RA 99-880 / ATCC MYA-4621 / FGSC 9543 / NRRL 43880)</name>
    <name type="common">Mucormycosis agent</name>
    <name type="synonym">Rhizopus arrhizus var. delemar</name>
    <dbReference type="NCBI Taxonomy" id="246409"/>
    <lineage>
        <taxon>Eukaryota</taxon>
        <taxon>Fungi</taxon>
        <taxon>Fungi incertae sedis</taxon>
        <taxon>Mucoromycota</taxon>
        <taxon>Mucoromycotina</taxon>
        <taxon>Mucoromycetes</taxon>
        <taxon>Mucorales</taxon>
        <taxon>Mucorineae</taxon>
        <taxon>Rhizopodaceae</taxon>
        <taxon>Rhizopus</taxon>
    </lineage>
</organism>
<dbReference type="EMBL" id="CH476738">
    <property type="protein sequence ID" value="EIE84968.1"/>
    <property type="molecule type" value="Genomic_DNA"/>
</dbReference>
<dbReference type="InterPro" id="IPR022023">
    <property type="entry name" value="U1snRNP70_N"/>
</dbReference>
<dbReference type="Proteomes" id="UP000009138">
    <property type="component" value="Unassembled WGS sequence"/>
</dbReference>
<sequence length="94" mass="10850">MTDKLPPNLLKLFAPRPPLSYYPPLDKDPQKRVGCIVTGIASLVSELKNYDPDYVPWKSLAEKRKEKAEIKRKKAEENLQKALAECKKKKKKKK</sequence>
<evidence type="ECO:0000256" key="1">
    <source>
        <dbReference type="SAM" id="Coils"/>
    </source>
</evidence>
<keyword evidence="4" id="KW-1185">Reference proteome</keyword>
<dbReference type="GeneID" id="93616644"/>
<protein>
    <recommendedName>
        <fullName evidence="2">U1 small nuclear ribonucleoprotein of 70kDa N-terminal domain-containing protein</fullName>
    </recommendedName>
</protein>
<proteinExistence type="predicted"/>
<dbReference type="RefSeq" id="XP_067520364.1">
    <property type="nucleotide sequence ID" value="XM_067664263.1"/>
</dbReference>
<evidence type="ECO:0000313" key="4">
    <source>
        <dbReference type="Proteomes" id="UP000009138"/>
    </source>
</evidence>
<dbReference type="OrthoDB" id="4207594at2759"/>
<name>I1C938_RHIO9</name>
<keyword evidence="1" id="KW-0175">Coiled coil</keyword>
<evidence type="ECO:0000313" key="3">
    <source>
        <dbReference type="EMBL" id="EIE84968.1"/>
    </source>
</evidence>
<reference evidence="3 4" key="1">
    <citation type="journal article" date="2009" name="PLoS Genet.">
        <title>Genomic analysis of the basal lineage fungus Rhizopus oryzae reveals a whole-genome duplication.</title>
        <authorList>
            <person name="Ma L.-J."/>
            <person name="Ibrahim A.S."/>
            <person name="Skory C."/>
            <person name="Grabherr M.G."/>
            <person name="Burger G."/>
            <person name="Butler M."/>
            <person name="Elias M."/>
            <person name="Idnurm A."/>
            <person name="Lang B.F."/>
            <person name="Sone T."/>
            <person name="Abe A."/>
            <person name="Calvo S.E."/>
            <person name="Corrochano L.M."/>
            <person name="Engels R."/>
            <person name="Fu J."/>
            <person name="Hansberg W."/>
            <person name="Kim J.-M."/>
            <person name="Kodira C.D."/>
            <person name="Koehrsen M.J."/>
            <person name="Liu B."/>
            <person name="Miranda-Saavedra D."/>
            <person name="O'Leary S."/>
            <person name="Ortiz-Castellanos L."/>
            <person name="Poulter R."/>
            <person name="Rodriguez-Romero J."/>
            <person name="Ruiz-Herrera J."/>
            <person name="Shen Y.-Q."/>
            <person name="Zeng Q."/>
            <person name="Galagan J."/>
            <person name="Birren B.W."/>
            <person name="Cuomo C.A."/>
            <person name="Wickes B.L."/>
        </authorList>
    </citation>
    <scope>NUCLEOTIDE SEQUENCE [LARGE SCALE GENOMIC DNA]</scope>
    <source>
        <strain evidence="4">RA 99-880 / ATCC MYA-4621 / FGSC 9543 / NRRL 43880</strain>
    </source>
</reference>
<dbReference type="STRING" id="246409.I1C938"/>
<accession>I1C938</accession>
<feature type="coiled-coil region" evidence="1">
    <location>
        <begin position="58"/>
        <end position="92"/>
    </location>
</feature>
<dbReference type="InParanoid" id="I1C938"/>
<dbReference type="Pfam" id="PF12220">
    <property type="entry name" value="U1snRNP70_N"/>
    <property type="match status" value="1"/>
</dbReference>